<dbReference type="SUPFAM" id="SSF117074">
    <property type="entry name" value="Hypothetical protein PA1324"/>
    <property type="match status" value="1"/>
</dbReference>
<dbReference type="SUPFAM" id="SSF49265">
    <property type="entry name" value="Fibronectin type III"/>
    <property type="match status" value="1"/>
</dbReference>
<comment type="subcellular location">
    <subcellularLocation>
        <location evidence="1">Secreted</location>
    </subcellularLocation>
</comment>
<dbReference type="GO" id="GO:0005576">
    <property type="term" value="C:extracellular region"/>
    <property type="evidence" value="ECO:0007669"/>
    <property type="project" value="UniProtKB-SubCell"/>
</dbReference>
<evidence type="ECO:0000256" key="2">
    <source>
        <dbReference type="ARBA" id="ARBA00022525"/>
    </source>
</evidence>
<name>A0AAV3U062_9ALTE</name>
<evidence type="ECO:0000259" key="4">
    <source>
        <dbReference type="Pfam" id="PF17210"/>
    </source>
</evidence>
<dbReference type="InterPro" id="IPR013783">
    <property type="entry name" value="Ig-like_fold"/>
</dbReference>
<keyword evidence="3" id="KW-0732">Signal</keyword>
<dbReference type="RefSeq" id="WP_345417834.1">
    <property type="nucleotide sequence ID" value="NZ_AP031496.1"/>
</dbReference>
<dbReference type="InterPro" id="IPR036116">
    <property type="entry name" value="FN3_sf"/>
</dbReference>
<evidence type="ECO:0000256" key="3">
    <source>
        <dbReference type="ARBA" id="ARBA00022729"/>
    </source>
</evidence>
<dbReference type="Pfam" id="PF17210">
    <property type="entry name" value="SdrD_B"/>
    <property type="match status" value="1"/>
</dbReference>
<proteinExistence type="predicted"/>
<dbReference type="InterPro" id="IPR033764">
    <property type="entry name" value="Sdr_B"/>
</dbReference>
<keyword evidence="6" id="KW-1185">Reference proteome</keyword>
<evidence type="ECO:0000313" key="6">
    <source>
        <dbReference type="Proteomes" id="UP001409585"/>
    </source>
</evidence>
<dbReference type="SUPFAM" id="SSF49313">
    <property type="entry name" value="Cadherin-like"/>
    <property type="match status" value="1"/>
</dbReference>
<dbReference type="EMBL" id="BAABLX010000007">
    <property type="protein sequence ID" value="GAA4934584.1"/>
    <property type="molecule type" value="Genomic_DNA"/>
</dbReference>
<feature type="domain" description="SD-repeat containing protein B" evidence="4">
    <location>
        <begin position="1163"/>
        <end position="1273"/>
    </location>
</feature>
<dbReference type="Gene3D" id="2.60.40.10">
    <property type="entry name" value="Immunoglobulins"/>
    <property type="match status" value="5"/>
</dbReference>
<comment type="caution">
    <text evidence="5">The sequence shown here is derived from an EMBL/GenBank/DDBJ whole genome shotgun (WGS) entry which is preliminary data.</text>
</comment>
<accession>A0AAV3U062</accession>
<evidence type="ECO:0000313" key="5">
    <source>
        <dbReference type="EMBL" id="GAA4934584.1"/>
    </source>
</evidence>
<protein>
    <recommendedName>
        <fullName evidence="4">SD-repeat containing protein B domain-containing protein</fullName>
    </recommendedName>
</protein>
<dbReference type="InterPro" id="IPR015919">
    <property type="entry name" value="Cadherin-like_sf"/>
</dbReference>
<evidence type="ECO:0000256" key="1">
    <source>
        <dbReference type="ARBA" id="ARBA00004613"/>
    </source>
</evidence>
<dbReference type="GO" id="GO:0005509">
    <property type="term" value="F:calcium ion binding"/>
    <property type="evidence" value="ECO:0007669"/>
    <property type="project" value="InterPro"/>
</dbReference>
<sequence length="1568" mass="168266">MAILSKRTIYQKDLAIMPERLPGNFVLLLVFLLLSPFASAQETICAQVKIEIKQELTLERQAFDANMVITNGLTGVNIENVDIDVLFEDEEGISVLASSDPNNSSASFFIRVDSMDGINDVDGGGVVEGNSTADIHWLIIPAPGSGGVVPSGKLYYVGARLSYTIEGEETTMEVSPDFIYVKPLPELTLDYFLPRDVFADDAFTQEVEPSIPFTLGVRINNTGDGAGQSIKIESAQPEIVENEQGLLIDFKIISSNVQGEPQAPSLQIDFGEIPSGSAKMGRWQMTTTLSGKFVAFDAEFTHSDELGGQLTSVIDQVVTHTLVQDVLVDLPGRDSVRDFLAADGVMRVYESNGTDTVVSDISAVAILGPAAFSGAVARHTITTPQAAGFTYLKVPDPHAGTKEVTRVIRSDGKVLPAANAWASKERKANPQAGWDYYLNVFDVSSTGSYSVIMDAPVIPQLPPVMQFIPNRVVGELSQVSFLVEASDPNGTVPSLSSSSLPNGAIFADQGNGIGVFDWTPGLGTSGNYPIIFTASDGALSTSQYSQITVQGSVDADTDGDGLPDQWELDNFGDLSRDGSGDYDADGISDYQEYLNGSDPLGLDGPSTPVIAFPASNETLLSTPFSLTVENSSHPNPEEDITYDFEIYSDHKLSQLLASQHSVIEQLGTTSWLVSGAAVLDSLPEDTQLVWRVRAYDGVLASPWVYGSFTINTVDDPTIAPVLTYPGIGNEVDTLQPQFEVINGFAPDKPYNANLQYVFEISENDAFTSLIESSEAVLASETGVTRWQPENELVDGATYHWRVRFTEYDNSGQTSEQVTSPVAFTVDTTNSRPALPVVIAPSTGAEIGVGGTYYLRVGSELVDQDGDTTLYVFELDTVRTFDSPSLMTSPAITPSNPDSVTWELSGLEDNTRYYWRVQALDADGATPWVYSSFMINSQNDPPLEPPVCNPGSKAWLQSLRPVLKVSDLPDLDQDAKTYEFELVEVITGDLVGEYQGDQAFWRMADGQLSDHHWYEWRARAVDDSGLAGDWSANRTFYINTYNELVYIPSIELLSPSVDMRNPESDVVISWIDRDDDSNANISLFYDTNNVGQDGTLIAADLSEDEDGSDGYFSWDTSGLPFGSYFVYGVISDGSDSAHSYAPAKITIEEQSDGSGGTGNDTGIIGDFAWHDLDADGWQDAGEPGLGGVTVTLWLNCDSSNTLTTATDSGGSYSFENLAAGNYQLAFDLPAGFEFSPANATGTENNDSNPDPLTGLTGCLTLAAGQVLDSVDAGFVEPGGGSTSEELQLVQLVFNRNAESLWLRASSDAVPEGSSEITATAVFDGQEVVLGILGWKADKGFYQQNFMNITCRPDSIILTSASGTQITEPVVGYGGDETCSDTETLELSNAIYFDASNKLWVRATSDALPEGSSNITAIAVLQGHEVVLGNVGWKANKGAYQQNFSGISCKPDSLILISDSGAQTTGPVSGGGGSQNCGSTETLEITNAIYFTSTNRLWIKASSDATPDGSSMISATVVSNGVESNLGTVGWKSNRSAYQQVFRNINQIPQSVVIKSDSGATATSSVRIRN</sequence>
<dbReference type="GO" id="GO:0016020">
    <property type="term" value="C:membrane"/>
    <property type="evidence" value="ECO:0007669"/>
    <property type="project" value="InterPro"/>
</dbReference>
<dbReference type="Proteomes" id="UP001409585">
    <property type="component" value="Unassembled WGS sequence"/>
</dbReference>
<organism evidence="5 6">
    <name type="scientific">Halioxenophilus aromaticivorans</name>
    <dbReference type="NCBI Taxonomy" id="1306992"/>
    <lineage>
        <taxon>Bacteria</taxon>
        <taxon>Pseudomonadati</taxon>
        <taxon>Pseudomonadota</taxon>
        <taxon>Gammaproteobacteria</taxon>
        <taxon>Alteromonadales</taxon>
        <taxon>Alteromonadaceae</taxon>
        <taxon>Halioxenophilus</taxon>
    </lineage>
</organism>
<reference evidence="6" key="1">
    <citation type="journal article" date="2019" name="Int. J. Syst. Evol. Microbiol.">
        <title>The Global Catalogue of Microorganisms (GCM) 10K type strain sequencing project: providing services to taxonomists for standard genome sequencing and annotation.</title>
        <authorList>
            <consortium name="The Broad Institute Genomics Platform"/>
            <consortium name="The Broad Institute Genome Sequencing Center for Infectious Disease"/>
            <person name="Wu L."/>
            <person name="Ma J."/>
        </authorList>
    </citation>
    <scope>NUCLEOTIDE SEQUENCE [LARGE SCALE GENOMIC DNA]</scope>
    <source>
        <strain evidence="6">JCM 19134</strain>
    </source>
</reference>
<keyword evidence="2" id="KW-0964">Secreted</keyword>
<gene>
    <name evidence="5" type="ORF">GCM10025791_09400</name>
</gene>